<sequence length="267" mass="30929">MCILVYQFLFFHQNPEILLSDFKSIFRVLLAPFYFCYFYDAISSQSIKKENLRQIILIYGLLYGLLMIIPYLSGTGFVSYDIDNNGLMSKAYEAKGIGNKGFFIELNSLIAILAASLFFIKNLIICYFYEEKIKKAVVAILLYIIILISLFITATKLGIILSIVCSLIFVYQVLYIEIKREYKILFFIGILLLFTNIYFLLGDLIESILGRLAYFSGKSNGSTINFLTSNRVSYLTETMHEIDDSKHRLFIYLEQDIVLRFLLQMLK</sequence>
<gene>
    <name evidence="2" type="ORF">IC227_00920</name>
</gene>
<keyword evidence="1" id="KW-1133">Transmembrane helix</keyword>
<evidence type="ECO:0000256" key="1">
    <source>
        <dbReference type="SAM" id="Phobius"/>
    </source>
</evidence>
<keyword evidence="3" id="KW-1185">Reference proteome</keyword>
<keyword evidence="1" id="KW-0472">Membrane</keyword>
<reference evidence="2" key="1">
    <citation type="submission" date="2020-09" db="EMBL/GenBank/DDBJ databases">
        <title>Genomic insights into the novelty and pathogenicity of a unique biofilm-forming Enterococcus sp. bacteria (Enterococcus lacertideformus) identified in reptiles.</title>
        <authorList>
            <person name="Agius J.E."/>
            <person name="Phalen D.N."/>
            <person name="Rose K."/>
            <person name="Eden J.-S."/>
        </authorList>
    </citation>
    <scope>NUCLEOTIDE SEQUENCE</scope>
    <source>
        <strain evidence="2">PHRS 0518</strain>
    </source>
</reference>
<feature type="transmembrane region" description="Helical" evidence="1">
    <location>
        <begin position="184"/>
        <end position="201"/>
    </location>
</feature>
<feature type="transmembrane region" description="Helical" evidence="1">
    <location>
        <begin position="54"/>
        <end position="73"/>
    </location>
</feature>
<evidence type="ECO:0000313" key="3">
    <source>
        <dbReference type="Proteomes" id="UP000637757"/>
    </source>
</evidence>
<protein>
    <submittedName>
        <fullName evidence="2">O-antigen ligase family protein</fullName>
    </submittedName>
</protein>
<feature type="transmembrane region" description="Helical" evidence="1">
    <location>
        <begin position="24"/>
        <end position="42"/>
    </location>
</feature>
<name>A0A931FBW3_9ENTE</name>
<feature type="transmembrane region" description="Helical" evidence="1">
    <location>
        <begin position="159"/>
        <end position="177"/>
    </location>
</feature>
<proteinExistence type="predicted"/>
<accession>A0A931FBW3</accession>
<evidence type="ECO:0000313" key="2">
    <source>
        <dbReference type="EMBL" id="MBF8807226.1"/>
    </source>
</evidence>
<feature type="transmembrane region" description="Helical" evidence="1">
    <location>
        <begin position="109"/>
        <end position="129"/>
    </location>
</feature>
<organism evidence="2 3">
    <name type="scientific">Enterococcus lacertideformus</name>
    <dbReference type="NCBI Taxonomy" id="2771493"/>
    <lineage>
        <taxon>Bacteria</taxon>
        <taxon>Bacillati</taxon>
        <taxon>Bacillota</taxon>
        <taxon>Bacilli</taxon>
        <taxon>Lactobacillales</taxon>
        <taxon>Enterococcaceae</taxon>
        <taxon>Enterococcus</taxon>
    </lineage>
</organism>
<keyword evidence="1" id="KW-0812">Transmembrane</keyword>
<dbReference type="GO" id="GO:0016874">
    <property type="term" value="F:ligase activity"/>
    <property type="evidence" value="ECO:0007669"/>
    <property type="project" value="UniProtKB-KW"/>
</dbReference>
<keyword evidence="2" id="KW-0436">Ligase</keyword>
<dbReference type="EMBL" id="JADAKE010000003">
    <property type="protein sequence ID" value="MBF8807226.1"/>
    <property type="molecule type" value="Genomic_DNA"/>
</dbReference>
<dbReference type="Proteomes" id="UP000637757">
    <property type="component" value="Unassembled WGS sequence"/>
</dbReference>
<comment type="caution">
    <text evidence="2">The sequence shown here is derived from an EMBL/GenBank/DDBJ whole genome shotgun (WGS) entry which is preliminary data.</text>
</comment>
<feature type="transmembrane region" description="Helical" evidence="1">
    <location>
        <begin position="136"/>
        <end position="153"/>
    </location>
</feature>
<dbReference type="AlphaFoldDB" id="A0A931FBW3"/>